<keyword evidence="2" id="KW-1185">Reference proteome</keyword>
<dbReference type="STRING" id="390807.SAMN04488095_3107"/>
<proteinExistence type="predicted"/>
<evidence type="ECO:0000313" key="1">
    <source>
        <dbReference type="EMBL" id="SFJ56596.1"/>
    </source>
</evidence>
<dbReference type="Proteomes" id="UP000199110">
    <property type="component" value="Unassembled WGS sequence"/>
</dbReference>
<evidence type="ECO:0000313" key="2">
    <source>
        <dbReference type="Proteomes" id="UP000199110"/>
    </source>
</evidence>
<organism evidence="1 2">
    <name type="scientific">Jannaschia pohangensis</name>
    <dbReference type="NCBI Taxonomy" id="390807"/>
    <lineage>
        <taxon>Bacteria</taxon>
        <taxon>Pseudomonadati</taxon>
        <taxon>Pseudomonadota</taxon>
        <taxon>Alphaproteobacteria</taxon>
        <taxon>Rhodobacterales</taxon>
        <taxon>Roseobacteraceae</taxon>
        <taxon>Jannaschia</taxon>
    </lineage>
</organism>
<sequence>MMRWIALGAAAALLLGVGFGAGRLVGGAGGLAQELRIADPVLFADDRMIAGQGMRAYANYRAAQARGEISDAWTRGASDFETAEAMPASEAIALIGQYPAAENALYALFRSLEAASRDDLSTGAARRSLLFSVELAEGAKYMALTTGDATAFFLAEQAERCVLNAFGDGTLDEVARVCVPDLARALEPILGFRPETGARERGEWAPPGTPGD</sequence>
<protein>
    <submittedName>
        <fullName evidence="1">Uncharacterized protein</fullName>
    </submittedName>
</protein>
<name>A0A1I3SGJ8_9RHOB</name>
<reference evidence="1 2" key="1">
    <citation type="submission" date="2016-10" db="EMBL/GenBank/DDBJ databases">
        <authorList>
            <person name="de Groot N.N."/>
        </authorList>
    </citation>
    <scope>NUCLEOTIDE SEQUENCE [LARGE SCALE GENOMIC DNA]</scope>
    <source>
        <strain evidence="1 2">DSM 19073</strain>
    </source>
</reference>
<dbReference type="RefSeq" id="WP_139212390.1">
    <property type="nucleotide sequence ID" value="NZ_FORA01000004.1"/>
</dbReference>
<dbReference type="AlphaFoldDB" id="A0A1I3SGJ8"/>
<accession>A0A1I3SGJ8</accession>
<gene>
    <name evidence="1" type="ORF">SAMN04488095_3107</name>
</gene>
<dbReference type="EMBL" id="FORA01000004">
    <property type="protein sequence ID" value="SFJ56596.1"/>
    <property type="molecule type" value="Genomic_DNA"/>
</dbReference>